<dbReference type="Pfam" id="PF03033">
    <property type="entry name" value="Glyco_transf_28"/>
    <property type="match status" value="1"/>
</dbReference>
<dbReference type="Pfam" id="PF00201">
    <property type="entry name" value="UDPGT"/>
    <property type="match status" value="1"/>
</dbReference>
<reference evidence="4 5" key="1">
    <citation type="submission" date="2020-08" db="EMBL/GenBank/DDBJ databases">
        <title>Genomic Encyclopedia of Type Strains, Phase IV (KMG-V): Genome sequencing to study the core and pangenomes of soil and plant-associated prokaryotes.</title>
        <authorList>
            <person name="Whitman W."/>
        </authorList>
    </citation>
    <scope>NUCLEOTIDE SEQUENCE [LARGE SCALE GENOMIC DNA]</scope>
    <source>
        <strain evidence="4 5">X5P3</strain>
    </source>
</reference>
<dbReference type="GO" id="GO:0016758">
    <property type="term" value="F:hexosyltransferase activity"/>
    <property type="evidence" value="ECO:0007669"/>
    <property type="project" value="InterPro"/>
</dbReference>
<dbReference type="Gene3D" id="3.40.50.2000">
    <property type="entry name" value="Glycogen Phosphorylase B"/>
    <property type="match status" value="2"/>
</dbReference>
<dbReference type="PROSITE" id="PS00375">
    <property type="entry name" value="UDPGT"/>
    <property type="match status" value="1"/>
</dbReference>
<dbReference type="InterPro" id="IPR004276">
    <property type="entry name" value="GlycoTrans_28_N"/>
</dbReference>
<dbReference type="EMBL" id="JACHIO010000002">
    <property type="protein sequence ID" value="MBB5062244.1"/>
    <property type="molecule type" value="Genomic_DNA"/>
</dbReference>
<sequence>MARFGAFCFPATGHLNPMIALAHSLQLRGHEVVIFGISDVEAVVRAAGIEFCRIGFKDYPPRTLKRLDEKLAQLRGIAAFRFTLERVRNSTRMILRDGPEAVRTANVEALLVDEAEFAGNVAEHLGLPWISLALIPPLLPDDRFPPFWLGWAAGQDRLSRLRNRLAIHLLLRIATPIFREVNQQRSAWGLRPLTRPEDGLSPLAQITQLPEALEFEIGGKKPAGLHYTGPFLHAQQRPAVDFPWDRLDGRPLIYASLGTLQNGSEAIFRTITDACAGLDAQLLISLGGGLDPARLGRVAGDPVVVHFAPQLEILKRAALVITHAGLNTVLESLCEGVPMVAIPLGNDQPGVAARLKARGACVVISRHRLSPAKLRKAVILVLQDNGYRKAAQVLQSAIQQLNGPDRAVDLIEQVLKLRSTQPLA</sequence>
<dbReference type="GO" id="GO:0008194">
    <property type="term" value="F:UDP-glycosyltransferase activity"/>
    <property type="evidence" value="ECO:0007669"/>
    <property type="project" value="InterPro"/>
</dbReference>
<dbReference type="AlphaFoldDB" id="A0A7W7ZLQ3"/>
<dbReference type="InterPro" id="IPR050426">
    <property type="entry name" value="Glycosyltransferase_28"/>
</dbReference>
<comment type="similarity">
    <text evidence="2">Belongs to the UDP-glycosyltransferase family.</text>
</comment>
<dbReference type="InterPro" id="IPR002213">
    <property type="entry name" value="UDP_glucos_trans"/>
</dbReference>
<organism evidence="4 5">
    <name type="scientific">Granulicella mallensis</name>
    <dbReference type="NCBI Taxonomy" id="940614"/>
    <lineage>
        <taxon>Bacteria</taxon>
        <taxon>Pseudomonadati</taxon>
        <taxon>Acidobacteriota</taxon>
        <taxon>Terriglobia</taxon>
        <taxon>Terriglobales</taxon>
        <taxon>Acidobacteriaceae</taxon>
        <taxon>Granulicella</taxon>
    </lineage>
</organism>
<feature type="domain" description="Glycosyltransferase family 28 N-terminal" evidence="3">
    <location>
        <begin position="13"/>
        <end position="88"/>
    </location>
</feature>
<protein>
    <submittedName>
        <fullName evidence="4">UDP:flavonoid glycosyltransferase YjiC (YdhE family)</fullName>
    </submittedName>
</protein>
<dbReference type="GO" id="GO:0033072">
    <property type="term" value="P:vancomycin biosynthetic process"/>
    <property type="evidence" value="ECO:0007669"/>
    <property type="project" value="UniProtKB-ARBA"/>
</dbReference>
<dbReference type="SUPFAM" id="SSF53756">
    <property type="entry name" value="UDP-Glycosyltransferase/glycogen phosphorylase"/>
    <property type="match status" value="1"/>
</dbReference>
<gene>
    <name evidence="4" type="ORF">HDF15_000571</name>
</gene>
<name>A0A7W7ZLQ3_9BACT</name>
<dbReference type="PANTHER" id="PTHR48050:SF13">
    <property type="entry name" value="STEROL 3-BETA-GLUCOSYLTRANSFERASE UGT80A2"/>
    <property type="match status" value="1"/>
</dbReference>
<dbReference type="GO" id="GO:0005975">
    <property type="term" value="P:carbohydrate metabolic process"/>
    <property type="evidence" value="ECO:0007669"/>
    <property type="project" value="InterPro"/>
</dbReference>
<dbReference type="InterPro" id="IPR035595">
    <property type="entry name" value="UDP_glycos_trans_CS"/>
</dbReference>
<keyword evidence="1 2" id="KW-0808">Transferase</keyword>
<evidence type="ECO:0000313" key="5">
    <source>
        <dbReference type="Proteomes" id="UP000584867"/>
    </source>
</evidence>
<evidence type="ECO:0000259" key="3">
    <source>
        <dbReference type="Pfam" id="PF03033"/>
    </source>
</evidence>
<proteinExistence type="inferred from homology"/>
<dbReference type="RefSeq" id="WP_184252737.1">
    <property type="nucleotide sequence ID" value="NZ_JACHIO010000002.1"/>
</dbReference>
<dbReference type="PANTHER" id="PTHR48050">
    <property type="entry name" value="STEROL 3-BETA-GLUCOSYLTRANSFERASE"/>
    <property type="match status" value="1"/>
</dbReference>
<dbReference type="CDD" id="cd03784">
    <property type="entry name" value="GT1_Gtf-like"/>
    <property type="match status" value="1"/>
</dbReference>
<evidence type="ECO:0000256" key="1">
    <source>
        <dbReference type="ARBA" id="ARBA00022679"/>
    </source>
</evidence>
<evidence type="ECO:0000313" key="4">
    <source>
        <dbReference type="EMBL" id="MBB5062244.1"/>
    </source>
</evidence>
<dbReference type="FunFam" id="3.40.50.2000:FF:000072">
    <property type="entry name" value="Glycosyl transferase"/>
    <property type="match status" value="1"/>
</dbReference>
<comment type="caution">
    <text evidence="4">The sequence shown here is derived from an EMBL/GenBank/DDBJ whole genome shotgun (WGS) entry which is preliminary data.</text>
</comment>
<dbReference type="Proteomes" id="UP000584867">
    <property type="component" value="Unassembled WGS sequence"/>
</dbReference>
<accession>A0A7W7ZLQ3</accession>
<evidence type="ECO:0000256" key="2">
    <source>
        <dbReference type="RuleBase" id="RU003718"/>
    </source>
</evidence>
<keyword evidence="2" id="KW-0328">Glycosyltransferase</keyword>